<evidence type="ECO:0000313" key="2">
    <source>
        <dbReference type="EMBL" id="KJH41863.1"/>
    </source>
</evidence>
<organism evidence="2 3">
    <name type="scientific">Dictyocaulus viviparus</name>
    <name type="common">Bovine lungworm</name>
    <dbReference type="NCBI Taxonomy" id="29172"/>
    <lineage>
        <taxon>Eukaryota</taxon>
        <taxon>Metazoa</taxon>
        <taxon>Ecdysozoa</taxon>
        <taxon>Nematoda</taxon>
        <taxon>Chromadorea</taxon>
        <taxon>Rhabditida</taxon>
        <taxon>Rhabditina</taxon>
        <taxon>Rhabditomorpha</taxon>
        <taxon>Strongyloidea</taxon>
        <taxon>Metastrongylidae</taxon>
        <taxon>Dictyocaulus</taxon>
    </lineage>
</organism>
<evidence type="ECO:0000313" key="3">
    <source>
        <dbReference type="Proteomes" id="UP000053766"/>
    </source>
</evidence>
<name>A0A0D8XBA3_DICVI</name>
<accession>A0A0D8XBA3</accession>
<reference evidence="3" key="2">
    <citation type="journal article" date="2016" name="Sci. Rep.">
        <title>Dictyocaulus viviparus genome, variome and transcriptome elucidate lungworm biology and support future intervention.</title>
        <authorList>
            <person name="McNulty S.N."/>
            <person name="Strube C."/>
            <person name="Rosa B.A."/>
            <person name="Martin J.C."/>
            <person name="Tyagi R."/>
            <person name="Choi Y.J."/>
            <person name="Wang Q."/>
            <person name="Hallsworth Pepin K."/>
            <person name="Zhang X."/>
            <person name="Ozersky P."/>
            <person name="Wilson R.K."/>
            <person name="Sternberg P.W."/>
            <person name="Gasser R.B."/>
            <person name="Mitreva M."/>
        </authorList>
    </citation>
    <scope>NUCLEOTIDE SEQUENCE [LARGE SCALE GENOMIC DNA]</scope>
    <source>
        <strain evidence="3">HannoverDv2000</strain>
    </source>
</reference>
<keyword evidence="3" id="KW-1185">Reference proteome</keyword>
<reference evidence="2 3" key="1">
    <citation type="submission" date="2013-11" db="EMBL/GenBank/DDBJ databases">
        <title>Draft genome of the bovine lungworm Dictyocaulus viviparus.</title>
        <authorList>
            <person name="Mitreva M."/>
        </authorList>
    </citation>
    <scope>NUCLEOTIDE SEQUENCE [LARGE SCALE GENOMIC DNA]</scope>
    <source>
        <strain evidence="2 3">HannoverDv2000</strain>
    </source>
</reference>
<dbReference type="EMBL" id="KN716746">
    <property type="protein sequence ID" value="KJH41863.1"/>
    <property type="molecule type" value="Genomic_DNA"/>
</dbReference>
<dbReference type="AlphaFoldDB" id="A0A0D8XBA3"/>
<dbReference type="Proteomes" id="UP000053766">
    <property type="component" value="Unassembled WGS sequence"/>
</dbReference>
<proteinExistence type="predicted"/>
<protein>
    <submittedName>
        <fullName evidence="2">Uncharacterized protein</fullName>
    </submittedName>
</protein>
<gene>
    <name evidence="2" type="ORF">DICVIV_12157</name>
</gene>
<feature type="region of interest" description="Disordered" evidence="1">
    <location>
        <begin position="49"/>
        <end position="69"/>
    </location>
</feature>
<sequence>MNLLIDFFSDLSKDSKQTNTSLQKKKNQFLLSQRFTSSSISVMTSLTEQGESTYGDNTRGLPTAGDSIHGFSRPGANIVGENTFGNSINGPKIDGPLIGENRNALKIGGCRTDI</sequence>
<evidence type="ECO:0000256" key="1">
    <source>
        <dbReference type="SAM" id="MobiDB-lite"/>
    </source>
</evidence>